<dbReference type="SUPFAM" id="SSF161098">
    <property type="entry name" value="MetI-like"/>
    <property type="match status" value="1"/>
</dbReference>
<gene>
    <name evidence="7" type="ORF">FB561_5954</name>
</gene>
<keyword evidence="2 5" id="KW-0812">Transmembrane</keyword>
<keyword evidence="4 5" id="KW-0472">Membrane</keyword>
<evidence type="ECO:0000256" key="5">
    <source>
        <dbReference type="RuleBase" id="RU363032"/>
    </source>
</evidence>
<dbReference type="PROSITE" id="PS50928">
    <property type="entry name" value="ABC_TM1"/>
    <property type="match status" value="1"/>
</dbReference>
<keyword evidence="5" id="KW-0813">Transport</keyword>
<name>A0A561C0P3_9ACTN</name>
<evidence type="ECO:0000256" key="1">
    <source>
        <dbReference type="ARBA" id="ARBA00004141"/>
    </source>
</evidence>
<proteinExistence type="inferred from homology"/>
<dbReference type="RefSeq" id="WP_145812393.1">
    <property type="nucleotide sequence ID" value="NZ_VIVK01000001.1"/>
</dbReference>
<feature type="transmembrane region" description="Helical" evidence="5">
    <location>
        <begin position="285"/>
        <end position="307"/>
    </location>
</feature>
<feature type="transmembrane region" description="Helical" evidence="5">
    <location>
        <begin position="227"/>
        <end position="248"/>
    </location>
</feature>
<comment type="similarity">
    <text evidence="5">Belongs to the binding-protein-dependent transport system permease family.</text>
</comment>
<comment type="subcellular location">
    <subcellularLocation>
        <location evidence="5">Cell membrane</location>
        <topology evidence="5">Multi-pass membrane protein</topology>
    </subcellularLocation>
    <subcellularLocation>
        <location evidence="1">Membrane</location>
        <topology evidence="1">Multi-pass membrane protein</topology>
    </subcellularLocation>
</comment>
<comment type="caution">
    <text evidence="7">The sequence shown here is derived from an EMBL/GenBank/DDBJ whole genome shotgun (WGS) entry which is preliminary data.</text>
</comment>
<feature type="transmembrane region" description="Helical" evidence="5">
    <location>
        <begin position="338"/>
        <end position="357"/>
    </location>
</feature>
<accession>A0A561C0P3</accession>
<dbReference type="CDD" id="cd06261">
    <property type="entry name" value="TM_PBP2"/>
    <property type="match status" value="1"/>
</dbReference>
<feature type="transmembrane region" description="Helical" evidence="5">
    <location>
        <begin position="142"/>
        <end position="165"/>
    </location>
</feature>
<dbReference type="OrthoDB" id="147688at2"/>
<evidence type="ECO:0000256" key="3">
    <source>
        <dbReference type="ARBA" id="ARBA00022989"/>
    </source>
</evidence>
<dbReference type="Gene3D" id="1.10.3720.10">
    <property type="entry name" value="MetI-like"/>
    <property type="match status" value="1"/>
</dbReference>
<evidence type="ECO:0000313" key="7">
    <source>
        <dbReference type="EMBL" id="TWD84759.1"/>
    </source>
</evidence>
<reference evidence="7 8" key="1">
    <citation type="submission" date="2019-06" db="EMBL/GenBank/DDBJ databases">
        <title>Sequencing the genomes of 1000 actinobacteria strains.</title>
        <authorList>
            <person name="Klenk H.-P."/>
        </authorList>
    </citation>
    <scope>NUCLEOTIDE SEQUENCE [LARGE SCALE GENOMIC DNA]</scope>
    <source>
        <strain evidence="7 8">DSM 24683</strain>
    </source>
</reference>
<dbReference type="Proteomes" id="UP000318380">
    <property type="component" value="Unassembled WGS sequence"/>
</dbReference>
<evidence type="ECO:0000259" key="6">
    <source>
        <dbReference type="PROSITE" id="PS50928"/>
    </source>
</evidence>
<dbReference type="EMBL" id="VIVK01000001">
    <property type="protein sequence ID" value="TWD84759.1"/>
    <property type="molecule type" value="Genomic_DNA"/>
</dbReference>
<feature type="transmembrane region" description="Helical" evidence="5">
    <location>
        <begin position="41"/>
        <end position="59"/>
    </location>
</feature>
<evidence type="ECO:0000313" key="8">
    <source>
        <dbReference type="Proteomes" id="UP000318380"/>
    </source>
</evidence>
<evidence type="ECO:0000256" key="2">
    <source>
        <dbReference type="ARBA" id="ARBA00022692"/>
    </source>
</evidence>
<evidence type="ECO:0000256" key="4">
    <source>
        <dbReference type="ARBA" id="ARBA00023136"/>
    </source>
</evidence>
<protein>
    <submittedName>
        <fullName evidence="7">Peptide/nickel transport system permease protein</fullName>
    </submittedName>
</protein>
<keyword evidence="8" id="KW-1185">Reference proteome</keyword>
<dbReference type="AlphaFoldDB" id="A0A561C0P3"/>
<organism evidence="7 8">
    <name type="scientific">Kribbella amoyensis</name>
    <dbReference type="NCBI Taxonomy" id="996641"/>
    <lineage>
        <taxon>Bacteria</taxon>
        <taxon>Bacillati</taxon>
        <taxon>Actinomycetota</taxon>
        <taxon>Actinomycetes</taxon>
        <taxon>Propionibacteriales</taxon>
        <taxon>Kribbellaceae</taxon>
        <taxon>Kribbella</taxon>
    </lineage>
</organism>
<keyword evidence="3 5" id="KW-1133">Transmembrane helix</keyword>
<sequence length="365" mass="40412">MTATAPPAEKAAERTQESASPGALRAWLGRHPLAAYAIRRFGLYLVELWGALTIAFFFFRLMPGDPIQTLIQTLQQNYIYNQQASTELIARYRAEFGLDGNLFVQYLKYMEKLVLHGDMGPSLISYPTPAQDVILRSLPWTIGLLGISAVLSWIFGIVIGAIAGWRREKIGARIATNLSIALSHVPYFFVALILVYIFAYSLGMLPARSAYDSSITPGITPEFIGSVLKYGLLPGLSIVLIGTFSWILSTRMLMIPVLGEDYLLYAEAKGLKGSRILTRYALRNCYLPQVTAFGISLGFIFNGNVLVEQLFNYPGLGTTLVTAIQQLDFNTILGVTNIAIFSVLTAVLILDLLLPLLDPRVKYWK</sequence>
<feature type="transmembrane region" description="Helical" evidence="5">
    <location>
        <begin position="185"/>
        <end position="207"/>
    </location>
</feature>
<dbReference type="Pfam" id="PF00528">
    <property type="entry name" value="BPD_transp_1"/>
    <property type="match status" value="1"/>
</dbReference>
<dbReference type="InterPro" id="IPR000515">
    <property type="entry name" value="MetI-like"/>
</dbReference>
<dbReference type="GO" id="GO:0055085">
    <property type="term" value="P:transmembrane transport"/>
    <property type="evidence" value="ECO:0007669"/>
    <property type="project" value="InterPro"/>
</dbReference>
<dbReference type="PANTHER" id="PTHR43376:SF1">
    <property type="entry name" value="OLIGOPEPTIDE TRANSPORT SYSTEM PERMEASE PROTEIN"/>
    <property type="match status" value="1"/>
</dbReference>
<dbReference type="GO" id="GO:0005886">
    <property type="term" value="C:plasma membrane"/>
    <property type="evidence" value="ECO:0007669"/>
    <property type="project" value="UniProtKB-SubCell"/>
</dbReference>
<dbReference type="InterPro" id="IPR035906">
    <property type="entry name" value="MetI-like_sf"/>
</dbReference>
<dbReference type="PANTHER" id="PTHR43376">
    <property type="entry name" value="OLIGOPEPTIDE TRANSPORT SYSTEM PERMEASE PROTEIN"/>
    <property type="match status" value="1"/>
</dbReference>
<feature type="domain" description="ABC transmembrane type-1" evidence="6">
    <location>
        <begin position="138"/>
        <end position="354"/>
    </location>
</feature>